<dbReference type="InterPro" id="IPR039561">
    <property type="entry name" value="Peptidase_M15C"/>
</dbReference>
<dbReference type="Pfam" id="PF13539">
    <property type="entry name" value="Peptidase_M15_4"/>
    <property type="match status" value="1"/>
</dbReference>
<dbReference type="InterPro" id="IPR009045">
    <property type="entry name" value="Zn_M74/Hedgehog-like"/>
</dbReference>
<gene>
    <name evidence="2" type="ORF">B1812_20065</name>
</gene>
<keyword evidence="3" id="KW-1185">Reference proteome</keyword>
<dbReference type="SUPFAM" id="SSF55166">
    <property type="entry name" value="Hedgehog/DD-peptidase"/>
    <property type="match status" value="1"/>
</dbReference>
<reference evidence="2 3" key="1">
    <citation type="submission" date="2017-02" db="EMBL/GenBank/DDBJ databases">
        <authorList>
            <person name="Peterson S.W."/>
        </authorList>
    </citation>
    <scope>NUCLEOTIDE SEQUENCE [LARGE SCALE GENOMIC DNA]</scope>
    <source>
        <strain evidence="2 3">S285</strain>
    </source>
</reference>
<evidence type="ECO:0000313" key="2">
    <source>
        <dbReference type="EMBL" id="ARN83836.1"/>
    </source>
</evidence>
<evidence type="ECO:0000313" key="3">
    <source>
        <dbReference type="Proteomes" id="UP000193978"/>
    </source>
</evidence>
<dbReference type="STRING" id="655015.B1812_20065"/>
<dbReference type="GO" id="GO:0008233">
    <property type="term" value="F:peptidase activity"/>
    <property type="evidence" value="ECO:0007669"/>
    <property type="project" value="InterPro"/>
</dbReference>
<proteinExistence type="predicted"/>
<organism evidence="2 3">
    <name type="scientific">Methylocystis bryophila</name>
    <dbReference type="NCBI Taxonomy" id="655015"/>
    <lineage>
        <taxon>Bacteria</taxon>
        <taxon>Pseudomonadati</taxon>
        <taxon>Pseudomonadota</taxon>
        <taxon>Alphaproteobacteria</taxon>
        <taxon>Hyphomicrobiales</taxon>
        <taxon>Methylocystaceae</taxon>
        <taxon>Methylocystis</taxon>
    </lineage>
</organism>
<accession>A0A1W6N215</accession>
<name>A0A1W6N215_9HYPH</name>
<dbReference type="KEGG" id="mbry:B1812_20065"/>
<feature type="domain" description="Peptidase M15C" evidence="1">
    <location>
        <begin position="158"/>
        <end position="220"/>
    </location>
</feature>
<dbReference type="AlphaFoldDB" id="A0A1W6N215"/>
<dbReference type="Proteomes" id="UP000193978">
    <property type="component" value="Chromosome"/>
</dbReference>
<sequence>MAQQVVSGDALVRAYPDYLKTSDEKQIVWNDGTRMPLSDGKPDKSFDEKLKNASLLDQLSLPYPIGKPDHVPGADEDPGRFRNQAFFDKMYGDCDKHETQKRLVKVPWFGGFVEVTTINGVADKLRAVAAEIDRLPAALKRYAYPSAGAFACRTVKDTGKRSMHAYGAALDINTKYSDYWLWGKGAYHNRIPWEIVEIFERHGFIWGGKWGHFDTMHFEYRPEYFDARQ</sequence>
<dbReference type="Gene3D" id="3.30.1380.10">
    <property type="match status" value="1"/>
</dbReference>
<dbReference type="EMBL" id="CP019948">
    <property type="protein sequence ID" value="ARN83836.1"/>
    <property type="molecule type" value="Genomic_DNA"/>
</dbReference>
<protein>
    <recommendedName>
        <fullName evidence="1">Peptidase M15C domain-containing protein</fullName>
    </recommendedName>
</protein>
<evidence type="ECO:0000259" key="1">
    <source>
        <dbReference type="Pfam" id="PF13539"/>
    </source>
</evidence>